<dbReference type="Gene3D" id="2.30.110.10">
    <property type="entry name" value="Electron Transport, Fmn-binding Protein, Chain A"/>
    <property type="match status" value="1"/>
</dbReference>
<dbReference type="EMBL" id="FNIC01000001">
    <property type="protein sequence ID" value="SDM82920.1"/>
    <property type="molecule type" value="Genomic_DNA"/>
</dbReference>
<dbReference type="InterPro" id="IPR012349">
    <property type="entry name" value="Split_barrel_FMN-bd"/>
</dbReference>
<keyword evidence="1" id="KW-0560">Oxidoreductase</keyword>
<keyword evidence="4" id="KW-1185">Reference proteome</keyword>
<organism evidence="3 4">
    <name type="scientific">Nocardioides szechwanensis</name>
    <dbReference type="NCBI Taxonomy" id="1005944"/>
    <lineage>
        <taxon>Bacteria</taxon>
        <taxon>Bacillati</taxon>
        <taxon>Actinomycetota</taxon>
        <taxon>Actinomycetes</taxon>
        <taxon>Propionibacteriales</taxon>
        <taxon>Nocardioidaceae</taxon>
        <taxon>Nocardioides</taxon>
    </lineage>
</organism>
<reference evidence="3 4" key="1">
    <citation type="submission" date="2016-10" db="EMBL/GenBank/DDBJ databases">
        <authorList>
            <person name="de Groot N.N."/>
        </authorList>
    </citation>
    <scope>NUCLEOTIDE SEQUENCE [LARGE SCALE GENOMIC DNA]</scope>
    <source>
        <strain evidence="3 4">CGMCC 1.11147</strain>
    </source>
</reference>
<dbReference type="NCBIfam" id="TIGR03618">
    <property type="entry name" value="Rv1155_F420"/>
    <property type="match status" value="1"/>
</dbReference>
<dbReference type="GO" id="GO:0016627">
    <property type="term" value="F:oxidoreductase activity, acting on the CH-CH group of donors"/>
    <property type="evidence" value="ECO:0007669"/>
    <property type="project" value="TreeGrafter"/>
</dbReference>
<dbReference type="InterPro" id="IPR052019">
    <property type="entry name" value="F420H2_bilvrd_red/Heme_oxyg"/>
</dbReference>
<evidence type="ECO:0000256" key="1">
    <source>
        <dbReference type="ARBA" id="ARBA00023002"/>
    </source>
</evidence>
<sequence length="167" mass="18980">MAGNQRAQIVMSPDEVDSFLTQRRNATIATLGPQGRPHLVAMWYAYLDGHVWIETKVKSQKVVNLRRDPTMSFLVEHGNTYDQLRGVALEGTGTVIEDTAVVWDVCVNVFERYNAPYTEELRPFVELMARNRVVVRLDVARTRSWDHRKLGMDPMELGGSTAAFLDQ</sequence>
<dbReference type="OrthoDB" id="158738at2"/>
<evidence type="ECO:0000313" key="3">
    <source>
        <dbReference type="EMBL" id="SDM82920.1"/>
    </source>
</evidence>
<gene>
    <name evidence="3" type="ORF">SAMN05192576_1034</name>
</gene>
<name>A0A1G9WEL8_9ACTN</name>
<dbReference type="AlphaFoldDB" id="A0A1G9WEL8"/>
<proteinExistence type="predicted"/>
<dbReference type="Proteomes" id="UP000199004">
    <property type="component" value="Unassembled WGS sequence"/>
</dbReference>
<dbReference type="RefSeq" id="WP_091022437.1">
    <property type="nucleotide sequence ID" value="NZ_BKAE01000002.1"/>
</dbReference>
<dbReference type="GO" id="GO:0070967">
    <property type="term" value="F:coenzyme F420 binding"/>
    <property type="evidence" value="ECO:0007669"/>
    <property type="project" value="TreeGrafter"/>
</dbReference>
<evidence type="ECO:0000259" key="2">
    <source>
        <dbReference type="Pfam" id="PF01243"/>
    </source>
</evidence>
<protein>
    <submittedName>
        <fullName evidence="3">PPOX class probable F420-dependent enzyme</fullName>
    </submittedName>
</protein>
<dbReference type="InterPro" id="IPR019920">
    <property type="entry name" value="F420-binding_dom_put"/>
</dbReference>
<dbReference type="GO" id="GO:0005829">
    <property type="term" value="C:cytosol"/>
    <property type="evidence" value="ECO:0007669"/>
    <property type="project" value="TreeGrafter"/>
</dbReference>
<accession>A0A1G9WEL8</accession>
<evidence type="ECO:0000313" key="4">
    <source>
        <dbReference type="Proteomes" id="UP000199004"/>
    </source>
</evidence>
<dbReference type="InterPro" id="IPR011576">
    <property type="entry name" value="Pyridox_Oxase_N"/>
</dbReference>
<dbReference type="STRING" id="1005944.SAMN05192576_1034"/>
<dbReference type="PANTHER" id="PTHR35176:SF6">
    <property type="entry name" value="HEME OXYGENASE HI_0854-RELATED"/>
    <property type="match status" value="1"/>
</dbReference>
<dbReference type="SUPFAM" id="SSF50475">
    <property type="entry name" value="FMN-binding split barrel"/>
    <property type="match status" value="1"/>
</dbReference>
<dbReference type="PANTHER" id="PTHR35176">
    <property type="entry name" value="HEME OXYGENASE HI_0854-RELATED"/>
    <property type="match status" value="1"/>
</dbReference>
<dbReference type="Pfam" id="PF01243">
    <property type="entry name" value="PNPOx_N"/>
    <property type="match status" value="1"/>
</dbReference>
<feature type="domain" description="Pyridoxamine 5'-phosphate oxidase N-terminal" evidence="2">
    <location>
        <begin position="13"/>
        <end position="145"/>
    </location>
</feature>